<sequence length="166" mass="19481">MAQHEQCPQLQDLPRNIQQFWEEKQQECGEQVIIFSYAVLLGSSEAPTPEKSGILYLMERNLWFEDFPKPPFFLFNRATTYKKTLLQIPRTTILTVELIKKSGFEVCLQGKPSRTGALQKLFTIFVPDPVYLRVVQRRDGQESDLYYFRELNEPEAWIQAFKNQIS</sequence>
<dbReference type="HOGENOM" id="CLU_1623893_0_0_0"/>
<reference evidence="1" key="1">
    <citation type="journal article" date="2015" name="PeerJ">
        <title>First genomic representation of candidate bacterial phylum KSB3 points to enhanced environmental sensing as a trigger of wastewater bulking.</title>
        <authorList>
            <person name="Sekiguchi Y."/>
            <person name="Ohashi A."/>
            <person name="Parks D.H."/>
            <person name="Yamauchi T."/>
            <person name="Tyson G.W."/>
            <person name="Hugenholtz P."/>
        </authorList>
    </citation>
    <scope>NUCLEOTIDE SEQUENCE [LARGE SCALE GENOMIC DNA]</scope>
</reference>
<dbReference type="AlphaFoldDB" id="A0A081C6N8"/>
<evidence type="ECO:0000313" key="1">
    <source>
        <dbReference type="EMBL" id="GAK60243.1"/>
    </source>
</evidence>
<accession>A0A081C6N8</accession>
<organism evidence="1">
    <name type="scientific">Vecturithrix granuli</name>
    <dbReference type="NCBI Taxonomy" id="1499967"/>
    <lineage>
        <taxon>Bacteria</taxon>
        <taxon>Candidatus Moduliflexota</taxon>
        <taxon>Candidatus Vecturitrichia</taxon>
        <taxon>Candidatus Vecturitrichales</taxon>
        <taxon>Candidatus Vecturitrichaceae</taxon>
        <taxon>Candidatus Vecturithrix</taxon>
    </lineage>
</organism>
<dbReference type="STRING" id="1499967.U27_00134"/>
<evidence type="ECO:0000313" key="2">
    <source>
        <dbReference type="Proteomes" id="UP000030661"/>
    </source>
</evidence>
<keyword evidence="2" id="KW-1185">Reference proteome</keyword>
<name>A0A081C6N8_VECG1</name>
<gene>
    <name evidence="1" type="ORF">U27_00134</name>
</gene>
<protein>
    <submittedName>
        <fullName evidence="1">Uncharacterized protein</fullName>
    </submittedName>
</protein>
<dbReference type="EMBL" id="DF820472">
    <property type="protein sequence ID" value="GAK60243.1"/>
    <property type="molecule type" value="Genomic_DNA"/>
</dbReference>
<proteinExistence type="predicted"/>
<dbReference type="Proteomes" id="UP000030661">
    <property type="component" value="Unassembled WGS sequence"/>
</dbReference>